<organism evidence="2 3">
    <name type="scientific">Ferrimicrobium acidiphilum DSM 19497</name>
    <dbReference type="NCBI Taxonomy" id="1121877"/>
    <lineage>
        <taxon>Bacteria</taxon>
        <taxon>Bacillati</taxon>
        <taxon>Actinomycetota</taxon>
        <taxon>Acidimicrobiia</taxon>
        <taxon>Acidimicrobiales</taxon>
        <taxon>Acidimicrobiaceae</taxon>
        <taxon>Ferrimicrobium</taxon>
    </lineage>
</organism>
<dbReference type="STRING" id="1121877.FEAC_13000"/>
<dbReference type="InterPro" id="IPR024020">
    <property type="entry name" value="Anit_sigma_mycothiol_RsrA"/>
</dbReference>
<protein>
    <submittedName>
        <fullName evidence="2">Anti-sigma factor RshA</fullName>
    </submittedName>
</protein>
<dbReference type="Proteomes" id="UP000032336">
    <property type="component" value="Unassembled WGS sequence"/>
</dbReference>
<name>A0A0D8FVJ3_9ACTN</name>
<evidence type="ECO:0000313" key="3">
    <source>
        <dbReference type="Proteomes" id="UP000032336"/>
    </source>
</evidence>
<dbReference type="EMBL" id="JXUW01000009">
    <property type="protein sequence ID" value="KJE76974.1"/>
    <property type="molecule type" value="Genomic_DNA"/>
</dbReference>
<evidence type="ECO:0000313" key="2">
    <source>
        <dbReference type="EMBL" id="KJE76974.1"/>
    </source>
</evidence>
<sequence>MDALRTIDNEFESDECRKVITQLYEFLDSELTDDRRERVRQHLDHCGSCLEAFEFEAELRAVIVSHSKEQVPESLMRKLAMLIEEEEGLTPNQASE</sequence>
<dbReference type="InterPro" id="IPR027383">
    <property type="entry name" value="Znf_put"/>
</dbReference>
<comment type="caution">
    <text evidence="2">The sequence shown here is derived from an EMBL/GenBank/DDBJ whole genome shotgun (WGS) entry which is preliminary data.</text>
</comment>
<dbReference type="eggNOG" id="ENOG5030JEV">
    <property type="taxonomic scope" value="Bacteria"/>
</dbReference>
<keyword evidence="3" id="KW-1185">Reference proteome</keyword>
<dbReference type="AlphaFoldDB" id="A0A0D8FVJ3"/>
<gene>
    <name evidence="2" type="primary">rshA</name>
    <name evidence="2" type="ORF">FEAC_13000</name>
</gene>
<dbReference type="OrthoDB" id="3267840at2"/>
<evidence type="ECO:0000259" key="1">
    <source>
        <dbReference type="Pfam" id="PF13490"/>
    </source>
</evidence>
<dbReference type="RefSeq" id="WP_052565814.1">
    <property type="nucleotide sequence ID" value="NZ_JQKF01000018.1"/>
</dbReference>
<dbReference type="Pfam" id="PF13490">
    <property type="entry name" value="zf-HC2"/>
    <property type="match status" value="1"/>
</dbReference>
<feature type="domain" description="Putative zinc-finger" evidence="1">
    <location>
        <begin position="16"/>
        <end position="49"/>
    </location>
</feature>
<dbReference type="NCBIfam" id="TIGR03988">
    <property type="entry name" value="antisig_RsrA"/>
    <property type="match status" value="1"/>
</dbReference>
<accession>A0A0D8FVJ3</accession>
<reference evidence="2 3" key="1">
    <citation type="submission" date="2015-01" db="EMBL/GenBank/DDBJ databases">
        <title>Draft genome of the acidophilic iron oxidizer Ferrimicrobium acidiphilum strain T23.</title>
        <authorList>
            <person name="Poehlein A."/>
            <person name="Eisen S."/>
            <person name="Schloemann M."/>
            <person name="Johnson B.D."/>
            <person name="Daniel R."/>
            <person name="Muehling M."/>
        </authorList>
    </citation>
    <scope>NUCLEOTIDE SEQUENCE [LARGE SCALE GENOMIC DNA]</scope>
    <source>
        <strain evidence="2 3">T23</strain>
    </source>
</reference>
<proteinExistence type="predicted"/>